<protein>
    <submittedName>
        <fullName evidence="3">Chemotaxis regulator-transmits chemoreceptor signals to flagelllar motor components CheY</fullName>
    </submittedName>
</protein>
<feature type="domain" description="Response regulatory" evidence="2">
    <location>
        <begin position="4"/>
        <end position="119"/>
    </location>
</feature>
<dbReference type="CDD" id="cd17542">
    <property type="entry name" value="REC_CheY"/>
    <property type="match status" value="1"/>
</dbReference>
<name>A0A367ZMX6_9BACT</name>
<sequence>MGKRIMIVDDAAVMRIMLKQLFEKNGFEVVAEVSNGADAVERYEILRPDLVTMDITMPDMDGITAVKEIIRIDPGARIIMCSAMGQVDKVKAAVLAGAKSFLVKPLKPERVLQTVNQVLGLAEAPATKP</sequence>
<dbReference type="PROSITE" id="PS50110">
    <property type="entry name" value="RESPONSE_REGULATORY"/>
    <property type="match status" value="1"/>
</dbReference>
<evidence type="ECO:0000256" key="1">
    <source>
        <dbReference type="PROSITE-ProRule" id="PRU00169"/>
    </source>
</evidence>
<gene>
    <name evidence="3" type="ORF">OZSIB_0451</name>
</gene>
<dbReference type="PANTHER" id="PTHR43228">
    <property type="entry name" value="TWO-COMPONENT RESPONSE REGULATOR"/>
    <property type="match status" value="1"/>
</dbReference>
<dbReference type="Pfam" id="PF00072">
    <property type="entry name" value="Response_reg"/>
    <property type="match status" value="1"/>
</dbReference>
<dbReference type="PANTHER" id="PTHR43228:SF1">
    <property type="entry name" value="TWO-COMPONENT RESPONSE REGULATOR ARR22"/>
    <property type="match status" value="1"/>
</dbReference>
<accession>A0A367ZMX6</accession>
<organism evidence="3 4">
    <name type="scientific">Candidatus Ozemobacter sibiricus</name>
    <dbReference type="NCBI Taxonomy" id="2268124"/>
    <lineage>
        <taxon>Bacteria</taxon>
        <taxon>Candidatus Ozemobacteria</taxon>
        <taxon>Candidatus Ozemobacterales</taxon>
        <taxon>Candidatus Ozemobacteraceae</taxon>
        <taxon>Candidatus Ozemobacter</taxon>
    </lineage>
</organism>
<keyword evidence="3" id="KW-0675">Receptor</keyword>
<dbReference type="GO" id="GO:0000160">
    <property type="term" value="P:phosphorelay signal transduction system"/>
    <property type="evidence" value="ECO:0007669"/>
    <property type="project" value="InterPro"/>
</dbReference>
<proteinExistence type="predicted"/>
<dbReference type="Proteomes" id="UP000252355">
    <property type="component" value="Unassembled WGS sequence"/>
</dbReference>
<evidence type="ECO:0000313" key="3">
    <source>
        <dbReference type="EMBL" id="RCK79109.1"/>
    </source>
</evidence>
<dbReference type="InterPro" id="IPR011006">
    <property type="entry name" value="CheY-like_superfamily"/>
</dbReference>
<dbReference type="AlphaFoldDB" id="A0A367ZMX6"/>
<dbReference type="SMART" id="SM00448">
    <property type="entry name" value="REC"/>
    <property type="match status" value="1"/>
</dbReference>
<dbReference type="SUPFAM" id="SSF52172">
    <property type="entry name" value="CheY-like"/>
    <property type="match status" value="1"/>
</dbReference>
<feature type="modified residue" description="4-aspartylphosphate" evidence="1">
    <location>
        <position position="54"/>
    </location>
</feature>
<dbReference type="EMBL" id="QOQW01000016">
    <property type="protein sequence ID" value="RCK79109.1"/>
    <property type="molecule type" value="Genomic_DNA"/>
</dbReference>
<reference evidence="3 4" key="1">
    <citation type="submission" date="2018-05" db="EMBL/GenBank/DDBJ databases">
        <title>A metagenomic window into the 2 km-deep terrestrial subsurface aquifer revealed taxonomically and functionally diverse microbial community comprising novel uncultured bacterial lineages.</title>
        <authorList>
            <person name="Kadnikov V.V."/>
            <person name="Mardanov A.V."/>
            <person name="Beletsky A.V."/>
            <person name="Banks D."/>
            <person name="Pimenov N.V."/>
            <person name="Frank Y.A."/>
            <person name="Karnachuk O.V."/>
            <person name="Ravin N.V."/>
        </authorList>
    </citation>
    <scope>NUCLEOTIDE SEQUENCE [LARGE SCALE GENOMIC DNA]</scope>
    <source>
        <strain evidence="3">BY5</strain>
    </source>
</reference>
<dbReference type="InterPro" id="IPR052048">
    <property type="entry name" value="ST_Response_Regulator"/>
</dbReference>
<evidence type="ECO:0000259" key="2">
    <source>
        <dbReference type="PROSITE" id="PS50110"/>
    </source>
</evidence>
<dbReference type="InterPro" id="IPR001789">
    <property type="entry name" value="Sig_transdc_resp-reg_receiver"/>
</dbReference>
<dbReference type="Gene3D" id="3.40.50.2300">
    <property type="match status" value="1"/>
</dbReference>
<evidence type="ECO:0000313" key="4">
    <source>
        <dbReference type="Proteomes" id="UP000252355"/>
    </source>
</evidence>
<comment type="caution">
    <text evidence="3">The sequence shown here is derived from an EMBL/GenBank/DDBJ whole genome shotgun (WGS) entry which is preliminary data.</text>
</comment>
<keyword evidence="1" id="KW-0597">Phosphoprotein</keyword>